<evidence type="ECO:0000256" key="7">
    <source>
        <dbReference type="ARBA" id="ARBA00072461"/>
    </source>
</evidence>
<keyword evidence="3" id="KW-0539">Nucleus</keyword>
<dbReference type="InterPro" id="IPR039201">
    <property type="entry name" value="Inka"/>
</dbReference>
<evidence type="ECO:0000256" key="1">
    <source>
        <dbReference type="ARBA" id="ARBA00004123"/>
    </source>
</evidence>
<proteinExistence type="inferred from homology"/>
<dbReference type="GO" id="GO:0005634">
    <property type="term" value="C:nucleus"/>
    <property type="evidence" value="ECO:0007669"/>
    <property type="project" value="UniProtKB-SubCell"/>
</dbReference>
<dbReference type="Proteomes" id="UP000287033">
    <property type="component" value="Unassembled WGS sequence"/>
</dbReference>
<dbReference type="InterPro" id="IPR029267">
    <property type="entry name" value="FAM212"/>
</dbReference>
<evidence type="ECO:0000256" key="4">
    <source>
        <dbReference type="ARBA" id="ARBA00045406"/>
    </source>
</evidence>
<feature type="region of interest" description="Disordered" evidence="8">
    <location>
        <begin position="207"/>
        <end position="226"/>
    </location>
</feature>
<gene>
    <name evidence="10" type="ORF">chiPu_0011056</name>
</gene>
<dbReference type="EMBL" id="BEZZ01000446">
    <property type="protein sequence ID" value="GCC32593.1"/>
    <property type="molecule type" value="Genomic_DNA"/>
</dbReference>
<evidence type="ECO:0000256" key="6">
    <source>
        <dbReference type="ARBA" id="ARBA00070090"/>
    </source>
</evidence>
<comment type="similarity">
    <text evidence="2">Belongs to the INKA family.</text>
</comment>
<evidence type="ECO:0000313" key="11">
    <source>
        <dbReference type="Proteomes" id="UP000287033"/>
    </source>
</evidence>
<dbReference type="STRING" id="137246.A0A401SQF9"/>
<accession>A0A401SQF9</accession>
<comment type="caution">
    <text evidence="10">The sequence shown here is derived from an EMBL/GenBank/DDBJ whole genome shotgun (WGS) entry which is preliminary data.</text>
</comment>
<dbReference type="OMA" id="QPEPPRW"/>
<feature type="region of interest" description="Disordered" evidence="8">
    <location>
        <begin position="111"/>
        <end position="162"/>
    </location>
</feature>
<dbReference type="FunFam" id="3.30.200.20:FF:000319">
    <property type="entry name" value="Inka box actin regulator 2"/>
    <property type="match status" value="1"/>
</dbReference>
<protein>
    <recommendedName>
        <fullName evidence="7">PAK4-inhibitor INKA2</fullName>
    </recommendedName>
    <alternativeName>
        <fullName evidence="6">PAK4-inhibitor inka2</fullName>
    </alternativeName>
</protein>
<dbReference type="PANTHER" id="PTHR28615">
    <property type="entry name" value="PAK4-INHIBITOR INKA1-RELATED"/>
    <property type="match status" value="1"/>
</dbReference>
<dbReference type="GO" id="GO:0019901">
    <property type="term" value="F:protein kinase binding"/>
    <property type="evidence" value="ECO:0007669"/>
    <property type="project" value="TreeGrafter"/>
</dbReference>
<sequence>QSMKEAGDGLQDQMNCMMGALQELKLLQVQTALEQLEISGFQGQASSITQCQPWLRNGKSSVSWPGTRLETDSCKPSGSKLHTPSPATFPGQAEKPLSSHLREYLKDTPCEEMQPSELLSRSLDPLDTLSPVSSRHLDKQTQAAASAKVHEPPTLSKLGKKTMQDCNASNDWTSSLLSQSRNRQPLILGDNIFADLVGNWLDLPELEKKPPPATADGRSGHDHGPLLSRSQEFQKKLNLTANIFKKLLRSVRPDKGKLVKEKCSKVPMGNPGDAIAKRSSKTAKQKVTFYFELRGNNSQNKKAQDDCGTLLDKKDLRSNSCANKLIQSVTEKQSQFDYNSVVWV</sequence>
<evidence type="ECO:0000313" key="10">
    <source>
        <dbReference type="EMBL" id="GCC32593.1"/>
    </source>
</evidence>
<feature type="domain" description="FAM212" evidence="9">
    <location>
        <begin position="162"/>
        <end position="206"/>
    </location>
</feature>
<evidence type="ECO:0000256" key="2">
    <source>
        <dbReference type="ARBA" id="ARBA00008302"/>
    </source>
</evidence>
<evidence type="ECO:0000256" key="3">
    <source>
        <dbReference type="ARBA" id="ARBA00023242"/>
    </source>
</evidence>
<evidence type="ECO:0000259" key="9">
    <source>
        <dbReference type="Pfam" id="PF15342"/>
    </source>
</evidence>
<dbReference type="PANTHER" id="PTHR28615:SF2">
    <property type="entry name" value="PAK4-INHIBITOR INKA2"/>
    <property type="match status" value="1"/>
</dbReference>
<feature type="compositionally biased region" description="Polar residues" evidence="8">
    <location>
        <begin position="74"/>
        <end position="86"/>
    </location>
</feature>
<dbReference type="Pfam" id="PF15342">
    <property type="entry name" value="FAM212"/>
    <property type="match status" value="1"/>
</dbReference>
<keyword evidence="11" id="KW-1185">Reference proteome</keyword>
<comment type="function">
    <text evidence="4">Inhibitor of the serine/threonine-protein kinase PAK4. Acts by binding PAK4 in a substrate-like manner, inhibiting the protein kinase activity.</text>
</comment>
<dbReference type="OrthoDB" id="9931119at2759"/>
<feature type="non-terminal residue" evidence="10">
    <location>
        <position position="1"/>
    </location>
</feature>
<feature type="region of interest" description="Disordered" evidence="8">
    <location>
        <begin position="61"/>
        <end position="96"/>
    </location>
</feature>
<comment type="subcellular location">
    <subcellularLocation>
        <location evidence="1">Nucleus</location>
    </subcellularLocation>
</comment>
<comment type="subunit">
    <text evidence="5">Interacts with PAK4.</text>
</comment>
<reference evidence="10 11" key="1">
    <citation type="journal article" date="2018" name="Nat. Ecol. Evol.">
        <title>Shark genomes provide insights into elasmobranch evolution and the origin of vertebrates.</title>
        <authorList>
            <person name="Hara Y"/>
            <person name="Yamaguchi K"/>
            <person name="Onimaru K"/>
            <person name="Kadota M"/>
            <person name="Koyanagi M"/>
            <person name="Keeley SD"/>
            <person name="Tatsumi K"/>
            <person name="Tanaka K"/>
            <person name="Motone F"/>
            <person name="Kageyama Y"/>
            <person name="Nozu R"/>
            <person name="Adachi N"/>
            <person name="Nishimura O"/>
            <person name="Nakagawa R"/>
            <person name="Tanegashima C"/>
            <person name="Kiyatake I"/>
            <person name="Matsumoto R"/>
            <person name="Murakumo K"/>
            <person name="Nishida K"/>
            <person name="Terakita A"/>
            <person name="Kuratani S"/>
            <person name="Sato K"/>
            <person name="Hyodo S Kuraku.S."/>
        </authorList>
    </citation>
    <scope>NUCLEOTIDE SEQUENCE [LARGE SCALE GENOMIC DNA]</scope>
</reference>
<dbReference type="Gene3D" id="3.30.200.20">
    <property type="entry name" value="Phosphorylase Kinase, domain 1"/>
    <property type="match status" value="1"/>
</dbReference>
<name>A0A401SQF9_CHIPU</name>
<dbReference type="GO" id="GO:0030291">
    <property type="term" value="F:protein serine/threonine kinase inhibitor activity"/>
    <property type="evidence" value="ECO:0007669"/>
    <property type="project" value="InterPro"/>
</dbReference>
<evidence type="ECO:0000256" key="5">
    <source>
        <dbReference type="ARBA" id="ARBA00046852"/>
    </source>
</evidence>
<organism evidence="10 11">
    <name type="scientific">Chiloscyllium punctatum</name>
    <name type="common">Brownbanded bambooshark</name>
    <name type="synonym">Hemiscyllium punctatum</name>
    <dbReference type="NCBI Taxonomy" id="137246"/>
    <lineage>
        <taxon>Eukaryota</taxon>
        <taxon>Metazoa</taxon>
        <taxon>Chordata</taxon>
        <taxon>Craniata</taxon>
        <taxon>Vertebrata</taxon>
        <taxon>Chondrichthyes</taxon>
        <taxon>Elasmobranchii</taxon>
        <taxon>Galeomorphii</taxon>
        <taxon>Galeoidea</taxon>
        <taxon>Orectolobiformes</taxon>
        <taxon>Hemiscylliidae</taxon>
        <taxon>Chiloscyllium</taxon>
    </lineage>
</organism>
<dbReference type="AlphaFoldDB" id="A0A401SQF9"/>
<evidence type="ECO:0000256" key="8">
    <source>
        <dbReference type="SAM" id="MobiDB-lite"/>
    </source>
</evidence>